<evidence type="ECO:0000256" key="2">
    <source>
        <dbReference type="SAM" id="Phobius"/>
    </source>
</evidence>
<keyword evidence="2" id="KW-0812">Transmembrane</keyword>
<feature type="region of interest" description="Disordered" evidence="1">
    <location>
        <begin position="1"/>
        <end position="23"/>
    </location>
</feature>
<name>A0ABT3FR51_9BACT</name>
<evidence type="ECO:0000256" key="1">
    <source>
        <dbReference type="SAM" id="MobiDB-lite"/>
    </source>
</evidence>
<comment type="caution">
    <text evidence="3">The sequence shown here is derived from an EMBL/GenBank/DDBJ whole genome shotgun (WGS) entry which is preliminary data.</text>
</comment>
<dbReference type="EMBL" id="JAPDDS010000008">
    <property type="protein sequence ID" value="MCW1886053.1"/>
    <property type="molecule type" value="Genomic_DNA"/>
</dbReference>
<accession>A0ABT3FR51</accession>
<proteinExistence type="predicted"/>
<sequence>MNHSPRSHPLHEPTGNSFTDPSASDDLAIPAMKAVKQYVRQNPFVTLGLACGIGVIVASGFCSESGS</sequence>
<keyword evidence="2" id="KW-0472">Membrane</keyword>
<keyword evidence="2" id="KW-1133">Transmembrane helix</keyword>
<evidence type="ECO:0000313" key="3">
    <source>
        <dbReference type="EMBL" id="MCW1886053.1"/>
    </source>
</evidence>
<keyword evidence="4" id="KW-1185">Reference proteome</keyword>
<feature type="transmembrane region" description="Helical" evidence="2">
    <location>
        <begin position="42"/>
        <end position="61"/>
    </location>
</feature>
<gene>
    <name evidence="3" type="ORF">OKA04_15045</name>
</gene>
<evidence type="ECO:0000313" key="4">
    <source>
        <dbReference type="Proteomes" id="UP001207930"/>
    </source>
</evidence>
<reference evidence="3 4" key="1">
    <citation type="submission" date="2022-10" db="EMBL/GenBank/DDBJ databases">
        <title>Luteolibacter flavescens strain MCCC 1K03193, whole genome shotgun sequencing project.</title>
        <authorList>
            <person name="Zhao G."/>
            <person name="Shen L."/>
        </authorList>
    </citation>
    <scope>NUCLEOTIDE SEQUENCE [LARGE SCALE GENOMIC DNA]</scope>
    <source>
        <strain evidence="3 4">MCCC 1K03193</strain>
    </source>
</reference>
<organism evidence="3 4">
    <name type="scientific">Luteolibacter flavescens</name>
    <dbReference type="NCBI Taxonomy" id="1859460"/>
    <lineage>
        <taxon>Bacteria</taxon>
        <taxon>Pseudomonadati</taxon>
        <taxon>Verrucomicrobiota</taxon>
        <taxon>Verrucomicrobiia</taxon>
        <taxon>Verrucomicrobiales</taxon>
        <taxon>Verrucomicrobiaceae</taxon>
        <taxon>Luteolibacter</taxon>
    </lineage>
</organism>
<dbReference type="Proteomes" id="UP001207930">
    <property type="component" value="Unassembled WGS sequence"/>
</dbReference>
<dbReference type="RefSeq" id="WP_264502008.1">
    <property type="nucleotide sequence ID" value="NZ_JAPDDS010000008.1"/>
</dbReference>
<protein>
    <submittedName>
        <fullName evidence="3">Uncharacterized protein</fullName>
    </submittedName>
</protein>